<dbReference type="AlphaFoldDB" id="A0A3P6T8H4"/>
<dbReference type="PANTHER" id="PTHR11675">
    <property type="entry name" value="N-ACETYLGALACTOSAMINYLTRANSFERASE"/>
    <property type="match status" value="1"/>
</dbReference>
<dbReference type="GO" id="GO:0006493">
    <property type="term" value="P:protein O-linked glycosylation"/>
    <property type="evidence" value="ECO:0007669"/>
    <property type="project" value="TreeGrafter"/>
</dbReference>
<dbReference type="Gene3D" id="3.90.550.10">
    <property type="entry name" value="Spore Coat Polysaccharide Biosynthesis Protein SpsA, Chain A"/>
    <property type="match status" value="1"/>
</dbReference>
<dbReference type="GO" id="GO:0005794">
    <property type="term" value="C:Golgi apparatus"/>
    <property type="evidence" value="ECO:0007669"/>
    <property type="project" value="TreeGrafter"/>
</dbReference>
<organism evidence="2 3">
    <name type="scientific">Gongylonema pulchrum</name>
    <dbReference type="NCBI Taxonomy" id="637853"/>
    <lineage>
        <taxon>Eukaryota</taxon>
        <taxon>Metazoa</taxon>
        <taxon>Ecdysozoa</taxon>
        <taxon>Nematoda</taxon>
        <taxon>Chromadorea</taxon>
        <taxon>Rhabditida</taxon>
        <taxon>Spirurina</taxon>
        <taxon>Spiruromorpha</taxon>
        <taxon>Spiruroidea</taxon>
        <taxon>Gongylonematidae</taxon>
        <taxon>Gongylonema</taxon>
    </lineage>
</organism>
<dbReference type="PANTHER" id="PTHR11675:SF116">
    <property type="entry name" value="N-ACETYLGALACTOSAMINYLTRANSFERASE 8-RELATED"/>
    <property type="match status" value="1"/>
</dbReference>
<dbReference type="GO" id="GO:0004653">
    <property type="term" value="F:polypeptide N-acetylgalactosaminyltransferase activity"/>
    <property type="evidence" value="ECO:0007669"/>
    <property type="project" value="TreeGrafter"/>
</dbReference>
<dbReference type="InterPro" id="IPR029044">
    <property type="entry name" value="Nucleotide-diphossugar_trans"/>
</dbReference>
<evidence type="ECO:0000313" key="2">
    <source>
        <dbReference type="EMBL" id="VDK63094.1"/>
    </source>
</evidence>
<dbReference type="Proteomes" id="UP000271098">
    <property type="component" value="Unassembled WGS sequence"/>
</dbReference>
<dbReference type="GO" id="GO:0008593">
    <property type="term" value="P:regulation of Notch signaling pathway"/>
    <property type="evidence" value="ECO:0007669"/>
    <property type="project" value="TreeGrafter"/>
</dbReference>
<dbReference type="GO" id="GO:0005112">
    <property type="term" value="F:Notch binding"/>
    <property type="evidence" value="ECO:0007669"/>
    <property type="project" value="TreeGrafter"/>
</dbReference>
<gene>
    <name evidence="2" type="ORF">GPUH_LOCUS8503</name>
</gene>
<dbReference type="EMBL" id="UYRT01024983">
    <property type="protein sequence ID" value="VDK63094.1"/>
    <property type="molecule type" value="Genomic_DNA"/>
</dbReference>
<keyword evidence="3" id="KW-1185">Reference proteome</keyword>
<proteinExistence type="predicted"/>
<accession>A0A3P6T8H4</accession>
<dbReference type="OrthoDB" id="5988548at2759"/>
<keyword evidence="1" id="KW-1015">Disulfide bond</keyword>
<sequence>MIDPRTFEYSKAMITKSTFDWNLQFIWKYFPWEYWDIPENNVKPFQSAVMSGGLLAISRKYFHDMGEYDTGMEIWGAENIEMSIRVR</sequence>
<dbReference type="SUPFAM" id="SSF53448">
    <property type="entry name" value="Nucleotide-diphospho-sugar transferases"/>
    <property type="match status" value="1"/>
</dbReference>
<reference evidence="2 3" key="1">
    <citation type="submission" date="2018-11" db="EMBL/GenBank/DDBJ databases">
        <authorList>
            <consortium name="Pathogen Informatics"/>
        </authorList>
    </citation>
    <scope>NUCLEOTIDE SEQUENCE [LARGE SCALE GENOMIC DNA]</scope>
</reference>
<evidence type="ECO:0000313" key="3">
    <source>
        <dbReference type="Proteomes" id="UP000271098"/>
    </source>
</evidence>
<protein>
    <recommendedName>
        <fullName evidence="4">Galactosyltransferase C-terminal domain-containing protein</fullName>
    </recommendedName>
</protein>
<evidence type="ECO:0000256" key="1">
    <source>
        <dbReference type="ARBA" id="ARBA00023157"/>
    </source>
</evidence>
<evidence type="ECO:0008006" key="4">
    <source>
        <dbReference type="Google" id="ProtNLM"/>
    </source>
</evidence>
<name>A0A3P6T8H4_9BILA</name>